<sequence length="547" mass="62628">MASDTSPVALNFDIWYLVFDFLRDQCGTNPFFPNIGGERSWLRSTRLVSHSFNMIATKHAYEYMDISSESLMERILDAASRYDQPYSHFTLFLENIRQHTKFMCVTTAPQRYSIWFTVELLETSRSLQHLTWIYRNGENDGIHNLDSEYLIEFLRCQYPPSSYSYESSYRLGWLHRKEQKTKDWGSLPKTDTDDDMEGKPQNEVVQTAGTNKSSHLSRNSANLPVRAIATLCLSQSLLTPPIWSALIPIDRMCPPMLKLKLLDYTWNTSKNESLFMWDFSMIKFLSFKNSDVSIFVQAVPVERFVRLRSLKIVKDCLSRNDRLAEFMPALILKTPVDHLLQLCPDTESLKVEYFPSWSDAVSFSEVAKLGRKLRKLRLRSMKRALQIPNGDLAWELPRFAKLSHLGLDIEAGSDELPGFLSTIAQSKSLQYLDFWANHSLRTSAVPETSTDPDFDGAERIMRSLHSQKFGAPFISITIRLVGAIRPPNWRPPRHDVLNFLPPWSRLNDPRVFSSRIDSAGTYVQSGSPRVGDLVDETISDITAVPGA</sequence>
<dbReference type="EMBL" id="FJUW01000002">
    <property type="protein sequence ID" value="CZS88905.1"/>
    <property type="molecule type" value="Genomic_DNA"/>
</dbReference>
<protein>
    <submittedName>
        <fullName evidence="1">Uncharacterized protein</fullName>
    </submittedName>
</protein>
<gene>
    <name evidence="1" type="ORF">RCO7_04579</name>
</gene>
<evidence type="ECO:0000313" key="2">
    <source>
        <dbReference type="Proteomes" id="UP000178129"/>
    </source>
</evidence>
<reference evidence="2" key="1">
    <citation type="submission" date="2016-03" db="EMBL/GenBank/DDBJ databases">
        <authorList>
            <person name="Ploux O."/>
        </authorList>
    </citation>
    <scope>NUCLEOTIDE SEQUENCE [LARGE SCALE GENOMIC DNA]</scope>
    <source>
        <strain evidence="2">UK7</strain>
    </source>
</reference>
<dbReference type="AlphaFoldDB" id="A0A1E1JSP7"/>
<organism evidence="1 2">
    <name type="scientific">Rhynchosporium graminicola</name>
    <dbReference type="NCBI Taxonomy" id="2792576"/>
    <lineage>
        <taxon>Eukaryota</taxon>
        <taxon>Fungi</taxon>
        <taxon>Dikarya</taxon>
        <taxon>Ascomycota</taxon>
        <taxon>Pezizomycotina</taxon>
        <taxon>Leotiomycetes</taxon>
        <taxon>Helotiales</taxon>
        <taxon>Ploettnerulaceae</taxon>
        <taxon>Rhynchosporium</taxon>
    </lineage>
</organism>
<name>A0A1E1JSP7_9HELO</name>
<evidence type="ECO:0000313" key="1">
    <source>
        <dbReference type="EMBL" id="CZS88905.1"/>
    </source>
</evidence>
<accession>A0A1E1JSP7</accession>
<keyword evidence="2" id="KW-1185">Reference proteome</keyword>
<dbReference type="InParanoid" id="A0A1E1JSP7"/>
<dbReference type="Proteomes" id="UP000178129">
    <property type="component" value="Unassembled WGS sequence"/>
</dbReference>
<comment type="caution">
    <text evidence="1">The sequence shown here is derived from an EMBL/GenBank/DDBJ whole genome shotgun (WGS) entry which is preliminary data.</text>
</comment>
<proteinExistence type="predicted"/>
<dbReference type="SUPFAM" id="SSF52047">
    <property type="entry name" value="RNI-like"/>
    <property type="match status" value="1"/>
</dbReference>